<evidence type="ECO:0000313" key="2">
    <source>
        <dbReference type="Proteomes" id="UP000688947"/>
    </source>
</evidence>
<name>A0A8T1UGW3_9STRA</name>
<protein>
    <submittedName>
        <fullName evidence="1">Uncharacterized protein</fullName>
    </submittedName>
</protein>
<dbReference type="AlphaFoldDB" id="A0A8T1UGW3"/>
<comment type="caution">
    <text evidence="1">The sequence shown here is derived from an EMBL/GenBank/DDBJ whole genome shotgun (WGS) entry which is preliminary data.</text>
</comment>
<evidence type="ECO:0000313" key="1">
    <source>
        <dbReference type="EMBL" id="KAG6959640.1"/>
    </source>
</evidence>
<accession>A0A8T1UGW3</accession>
<sequence>MTLFLRENRSYWDASTVNGLNEGYVEYTDIDHHNSSINLLRYSIDITYFQTDVEGNALCPGATSEVGYFAHLDKDVMEKHQVALNKLNKKYKKQKPPMISEDHGALSSPLRVGTLLDSTVSSNFAIFFPDGGEVLPHCAVAPGEKHEGGYVNLIMNGGLPLQMPPRHQHSL</sequence>
<gene>
    <name evidence="1" type="ORF">JG687_00008660</name>
</gene>
<organism evidence="1 2">
    <name type="scientific">Phytophthora cactorum</name>
    <dbReference type="NCBI Taxonomy" id="29920"/>
    <lineage>
        <taxon>Eukaryota</taxon>
        <taxon>Sar</taxon>
        <taxon>Stramenopiles</taxon>
        <taxon>Oomycota</taxon>
        <taxon>Peronosporomycetes</taxon>
        <taxon>Peronosporales</taxon>
        <taxon>Peronosporaceae</taxon>
        <taxon>Phytophthora</taxon>
    </lineage>
</organism>
<dbReference type="EMBL" id="JAENGZ010000424">
    <property type="protein sequence ID" value="KAG6959640.1"/>
    <property type="molecule type" value="Genomic_DNA"/>
</dbReference>
<proteinExistence type="predicted"/>
<dbReference type="Proteomes" id="UP000688947">
    <property type="component" value="Unassembled WGS sequence"/>
</dbReference>
<reference evidence="1" key="1">
    <citation type="submission" date="2021-01" db="EMBL/GenBank/DDBJ databases">
        <title>Phytophthora aleatoria, a newly-described species from Pinus radiata is distinct from Phytophthora cactorum isolates based on comparative genomics.</title>
        <authorList>
            <person name="Mcdougal R."/>
            <person name="Panda P."/>
            <person name="Williams N."/>
            <person name="Studholme D.J."/>
        </authorList>
    </citation>
    <scope>NUCLEOTIDE SEQUENCE</scope>
    <source>
        <strain evidence="1">NZFS 3830</strain>
    </source>
</reference>